<gene>
    <name evidence="11" type="ORF">Scep_019155</name>
</gene>
<evidence type="ECO:0000256" key="10">
    <source>
        <dbReference type="SAM" id="SignalP"/>
    </source>
</evidence>
<sequence>MASSSSSSSSLLLLFLSLSIFFSISTSIHNSPTTDVVDMEHPLLQVSPSPLVGYHPSRDGAKDTLSCSRVRVPGLSRAKIRSYFNSFQVTVTPSSVIPERLHSKIAICFHRNASLASCQCEKDDWVTLQKGNWSAFMSPYEDKYLDLKFSNGLSGTLTVSIEEEFHQWRLIVLILGFGLLLLAPILSNSIPFYYSSSMAIGVLLVVLIILFQGMKLLPTGRKNIFYLTIYGSVVGVGSFIVHYFSMMVNSILQNLGLSEDMYNPVSAFLLAGIILAGAALGYWIVLKFIISEDGSVDVNIAQFVKWAMRIMAMTFIFQSSRDTPMAAAALACCCGINFLISSSWHRRSMQYQGNGSPWLRRAKRGSTSHNRTEFLSRSTKISPRQKLWNSPKKSYAWSDSPTKGLVLSSPSNGGTVQKDYYSTFHKTPTRKRFSKKEWDEFTRESTREALVEWASSPEFTDWIVDNADRLKIDQSNSDDSVGSGSDSSDETAVDNGSGRNFLKCY</sequence>
<dbReference type="PANTHER" id="PTHR31587:SF3">
    <property type="entry name" value="EXPRESSED PROTEIN"/>
    <property type="match status" value="1"/>
</dbReference>
<dbReference type="PANTHER" id="PTHR31587">
    <property type="entry name" value="TRANSMEMBRANE PROTEIN (DUF2215)"/>
    <property type="match status" value="1"/>
</dbReference>
<name>A0AAP0IA63_9MAGN</name>
<feature type="compositionally biased region" description="Polar residues" evidence="8">
    <location>
        <begin position="367"/>
        <end position="384"/>
    </location>
</feature>
<keyword evidence="5 9" id="KW-1133">Transmembrane helix</keyword>
<dbReference type="AlphaFoldDB" id="A0AAP0IA63"/>
<dbReference type="Pfam" id="PF10225">
    <property type="entry name" value="NEMP"/>
    <property type="match status" value="1"/>
</dbReference>
<evidence type="ECO:0000313" key="11">
    <source>
        <dbReference type="EMBL" id="KAK9111636.1"/>
    </source>
</evidence>
<keyword evidence="6 9" id="KW-0472">Membrane</keyword>
<feature type="transmembrane region" description="Helical" evidence="9">
    <location>
        <begin position="168"/>
        <end position="186"/>
    </location>
</feature>
<feature type="region of interest" description="Disordered" evidence="8">
    <location>
        <begin position="473"/>
        <end position="505"/>
    </location>
</feature>
<evidence type="ECO:0000256" key="2">
    <source>
        <dbReference type="ARBA" id="ARBA00005748"/>
    </source>
</evidence>
<comment type="similarity">
    <text evidence="2">Belongs to the NEMP family.</text>
</comment>
<evidence type="ECO:0000256" key="9">
    <source>
        <dbReference type="SAM" id="Phobius"/>
    </source>
</evidence>
<evidence type="ECO:0000256" key="7">
    <source>
        <dbReference type="ARBA" id="ARBA00023242"/>
    </source>
</evidence>
<keyword evidence="7" id="KW-0539">Nucleus</keyword>
<feature type="region of interest" description="Disordered" evidence="8">
    <location>
        <begin position="360"/>
        <end position="384"/>
    </location>
</feature>
<feature type="transmembrane region" description="Helical" evidence="9">
    <location>
        <begin position="223"/>
        <end position="245"/>
    </location>
</feature>
<evidence type="ECO:0000256" key="1">
    <source>
        <dbReference type="ARBA" id="ARBA00004575"/>
    </source>
</evidence>
<accession>A0AAP0IA63</accession>
<proteinExistence type="inferred from homology"/>
<reference evidence="11 12" key="1">
    <citation type="submission" date="2024-01" db="EMBL/GenBank/DDBJ databases">
        <title>Genome assemblies of Stephania.</title>
        <authorList>
            <person name="Yang L."/>
        </authorList>
    </citation>
    <scope>NUCLEOTIDE SEQUENCE [LARGE SCALE GENOMIC DNA]</scope>
    <source>
        <strain evidence="11">JXDWG</strain>
        <tissue evidence="11">Leaf</tissue>
    </source>
</reference>
<feature type="chain" id="PRO_5042835434" evidence="10">
    <location>
        <begin position="28"/>
        <end position="505"/>
    </location>
</feature>
<feature type="signal peptide" evidence="10">
    <location>
        <begin position="1"/>
        <end position="27"/>
    </location>
</feature>
<comment type="subcellular location">
    <subcellularLocation>
        <location evidence="1">Nucleus inner membrane</location>
        <topology evidence="1">Multi-pass membrane protein</topology>
        <orientation evidence="1">Nucleoplasmic side</orientation>
    </subcellularLocation>
</comment>
<keyword evidence="4 10" id="KW-0732">Signal</keyword>
<dbReference type="InterPro" id="IPR019358">
    <property type="entry name" value="NEMP_fam"/>
</dbReference>
<organism evidence="11 12">
    <name type="scientific">Stephania cephalantha</name>
    <dbReference type="NCBI Taxonomy" id="152367"/>
    <lineage>
        <taxon>Eukaryota</taxon>
        <taxon>Viridiplantae</taxon>
        <taxon>Streptophyta</taxon>
        <taxon>Embryophyta</taxon>
        <taxon>Tracheophyta</taxon>
        <taxon>Spermatophyta</taxon>
        <taxon>Magnoliopsida</taxon>
        <taxon>Ranunculales</taxon>
        <taxon>Menispermaceae</taxon>
        <taxon>Menispermoideae</taxon>
        <taxon>Cissampelideae</taxon>
        <taxon>Stephania</taxon>
    </lineage>
</organism>
<evidence type="ECO:0000256" key="4">
    <source>
        <dbReference type="ARBA" id="ARBA00022729"/>
    </source>
</evidence>
<dbReference type="EMBL" id="JBBNAG010000008">
    <property type="protein sequence ID" value="KAK9111636.1"/>
    <property type="molecule type" value="Genomic_DNA"/>
</dbReference>
<evidence type="ECO:0000313" key="12">
    <source>
        <dbReference type="Proteomes" id="UP001419268"/>
    </source>
</evidence>
<keyword evidence="3 9" id="KW-0812">Transmembrane</keyword>
<feature type="compositionally biased region" description="Low complexity" evidence="8">
    <location>
        <begin position="473"/>
        <end position="486"/>
    </location>
</feature>
<dbReference type="GO" id="GO:0005637">
    <property type="term" value="C:nuclear inner membrane"/>
    <property type="evidence" value="ECO:0007669"/>
    <property type="project" value="UniProtKB-SubCell"/>
</dbReference>
<feature type="transmembrane region" description="Helical" evidence="9">
    <location>
        <begin position="323"/>
        <end position="340"/>
    </location>
</feature>
<comment type="caution">
    <text evidence="11">The sequence shown here is derived from an EMBL/GenBank/DDBJ whole genome shotgun (WGS) entry which is preliminary data.</text>
</comment>
<evidence type="ECO:0000256" key="6">
    <source>
        <dbReference type="ARBA" id="ARBA00023136"/>
    </source>
</evidence>
<protein>
    <submittedName>
        <fullName evidence="11">Uncharacterized protein</fullName>
    </submittedName>
</protein>
<evidence type="ECO:0000256" key="3">
    <source>
        <dbReference type="ARBA" id="ARBA00022692"/>
    </source>
</evidence>
<dbReference type="Proteomes" id="UP001419268">
    <property type="component" value="Unassembled WGS sequence"/>
</dbReference>
<feature type="transmembrane region" description="Helical" evidence="9">
    <location>
        <begin position="265"/>
        <end position="286"/>
    </location>
</feature>
<keyword evidence="12" id="KW-1185">Reference proteome</keyword>
<evidence type="ECO:0000256" key="8">
    <source>
        <dbReference type="SAM" id="MobiDB-lite"/>
    </source>
</evidence>
<evidence type="ECO:0000256" key="5">
    <source>
        <dbReference type="ARBA" id="ARBA00022989"/>
    </source>
</evidence>
<feature type="transmembrane region" description="Helical" evidence="9">
    <location>
        <begin position="192"/>
        <end position="211"/>
    </location>
</feature>